<evidence type="ECO:0000259" key="1">
    <source>
        <dbReference type="PROSITE" id="PS50076"/>
    </source>
</evidence>
<dbReference type="PANTHER" id="PTHR44240:SF10">
    <property type="entry name" value="J DOMAIN-CONTAINING PROTEIN"/>
    <property type="match status" value="1"/>
</dbReference>
<reference evidence="2 3" key="1">
    <citation type="journal article" date="2010" name="Stand. Genomic Sci.">
        <title>Complete genome sequence of Spirochaeta smaragdinae type strain (SEBR 4228).</title>
        <authorList>
            <person name="Mavromatis K."/>
            <person name="Yasawong M."/>
            <person name="Chertkov O."/>
            <person name="Lapidus A."/>
            <person name="Lucas S."/>
            <person name="Nolan M."/>
            <person name="Del Rio T.G."/>
            <person name="Tice H."/>
            <person name="Cheng J.F."/>
            <person name="Pitluck S."/>
            <person name="Liolios K."/>
            <person name="Ivanova N."/>
            <person name="Tapia R."/>
            <person name="Han C."/>
            <person name="Bruce D."/>
            <person name="Goodwin L."/>
            <person name="Pati A."/>
            <person name="Chen A."/>
            <person name="Palaniappan K."/>
            <person name="Land M."/>
            <person name="Hauser L."/>
            <person name="Chang Y.J."/>
            <person name="Jeffries C.D."/>
            <person name="Detter J.C."/>
            <person name="Rohde M."/>
            <person name="Brambilla E."/>
            <person name="Spring S."/>
            <person name="Goker M."/>
            <person name="Sikorski J."/>
            <person name="Woyke T."/>
            <person name="Bristow J."/>
            <person name="Eisen J.A."/>
            <person name="Markowitz V."/>
            <person name="Hugenholtz P."/>
            <person name="Klenk H.P."/>
            <person name="Kyrpides N.C."/>
        </authorList>
    </citation>
    <scope>NUCLEOTIDE SEQUENCE [LARGE SCALE GENOMIC DNA]</scope>
    <source>
        <strain evidence="3">DSM 11293 / JCM 15392 / SEBR 4228</strain>
    </source>
</reference>
<name>E1R5V3_SEDSS</name>
<dbReference type="CDD" id="cd06257">
    <property type="entry name" value="DnaJ"/>
    <property type="match status" value="1"/>
</dbReference>
<dbReference type="PRINTS" id="PR00625">
    <property type="entry name" value="JDOMAIN"/>
</dbReference>
<keyword evidence="3" id="KW-1185">Reference proteome</keyword>
<organism evidence="2 3">
    <name type="scientific">Sediminispirochaeta smaragdinae (strain DSM 11293 / JCM 15392 / SEBR 4228)</name>
    <name type="common">Spirochaeta smaragdinae</name>
    <dbReference type="NCBI Taxonomy" id="573413"/>
    <lineage>
        <taxon>Bacteria</taxon>
        <taxon>Pseudomonadati</taxon>
        <taxon>Spirochaetota</taxon>
        <taxon>Spirochaetia</taxon>
        <taxon>Spirochaetales</taxon>
        <taxon>Spirochaetaceae</taxon>
        <taxon>Sediminispirochaeta</taxon>
    </lineage>
</organism>
<dbReference type="Pfam" id="PF00226">
    <property type="entry name" value="DnaJ"/>
    <property type="match status" value="1"/>
</dbReference>
<dbReference type="AlphaFoldDB" id="E1R5V3"/>
<dbReference type="RefSeq" id="WP_013254182.1">
    <property type="nucleotide sequence ID" value="NC_014364.1"/>
</dbReference>
<dbReference type="STRING" id="573413.Spirs_1591"/>
<dbReference type="HOGENOM" id="CLU_1309472_0_0_12"/>
<keyword evidence="2" id="KW-0346">Stress response</keyword>
<dbReference type="PANTHER" id="PTHR44240">
    <property type="entry name" value="DNAJ DOMAIN (PROKARYOTIC HEAT SHOCK PROTEIN)-RELATED"/>
    <property type="match status" value="1"/>
</dbReference>
<dbReference type="eggNOG" id="COG0484">
    <property type="taxonomic scope" value="Bacteria"/>
</dbReference>
<feature type="domain" description="J" evidence="1">
    <location>
        <begin position="5"/>
        <end position="61"/>
    </location>
</feature>
<dbReference type="SMART" id="SM00271">
    <property type="entry name" value="DnaJ"/>
    <property type="match status" value="1"/>
</dbReference>
<dbReference type="EMBL" id="CP002116">
    <property type="protein sequence ID" value="ADK80718.1"/>
    <property type="molecule type" value="Genomic_DNA"/>
</dbReference>
<protein>
    <submittedName>
        <fullName evidence="2">Heat shock protein DnaJ domain protein</fullName>
    </submittedName>
</protein>
<dbReference type="InterPro" id="IPR016024">
    <property type="entry name" value="ARM-type_fold"/>
</dbReference>
<dbReference type="OrthoDB" id="9779889at2"/>
<dbReference type="PROSITE" id="PS50076">
    <property type="entry name" value="DNAJ_2"/>
    <property type="match status" value="1"/>
</dbReference>
<accession>E1R5V3</accession>
<dbReference type="Gene3D" id="1.10.287.110">
    <property type="entry name" value="DnaJ domain"/>
    <property type="match status" value="1"/>
</dbReference>
<dbReference type="InterPro" id="IPR036869">
    <property type="entry name" value="J_dom_sf"/>
</dbReference>
<evidence type="ECO:0000313" key="2">
    <source>
        <dbReference type="EMBL" id="ADK80718.1"/>
    </source>
</evidence>
<dbReference type="InterPro" id="IPR011989">
    <property type="entry name" value="ARM-like"/>
</dbReference>
<dbReference type="InterPro" id="IPR001623">
    <property type="entry name" value="DnaJ_domain"/>
</dbReference>
<gene>
    <name evidence="2" type="ordered locus">Spirs_1591</name>
</gene>
<dbReference type="SUPFAM" id="SSF48371">
    <property type="entry name" value="ARM repeat"/>
    <property type="match status" value="1"/>
</dbReference>
<dbReference type="InterPro" id="IPR052276">
    <property type="entry name" value="Diphthamide-biosynth_chaperone"/>
</dbReference>
<evidence type="ECO:0000313" key="3">
    <source>
        <dbReference type="Proteomes" id="UP000002318"/>
    </source>
</evidence>
<dbReference type="KEGG" id="ssm:Spirs_1591"/>
<dbReference type="Proteomes" id="UP000002318">
    <property type="component" value="Chromosome"/>
</dbReference>
<sequence>MDDSRLYQILGLRRGASQEEIKSAYRRLVKQLHPDLSHTPATSEQFKRVVRAYKVLSVRQVDGSCIQFPGGGRKRPSTRAHAKKEINTDALGRMVTEAKVPELRAFAVKQLGNSGKRSSYQFIRKALFDPAPLVVRSAVDAVGKLGVRQCAGELSAVFSRSDQEIRLAVLDAVGRIGGGGFSTIINLAMQDGNRAVRNRAVTLFVAGKGA</sequence>
<dbReference type="SUPFAM" id="SSF46565">
    <property type="entry name" value="Chaperone J-domain"/>
    <property type="match status" value="1"/>
</dbReference>
<dbReference type="Gene3D" id="1.25.10.10">
    <property type="entry name" value="Leucine-rich Repeat Variant"/>
    <property type="match status" value="1"/>
</dbReference>
<proteinExistence type="predicted"/>
<dbReference type="eggNOG" id="COG1413">
    <property type="taxonomic scope" value="Bacteria"/>
</dbReference>